<evidence type="ECO:0000313" key="2">
    <source>
        <dbReference type="Proteomes" id="UP000799324"/>
    </source>
</evidence>
<dbReference type="EMBL" id="MU004313">
    <property type="protein sequence ID" value="KAF2658655.1"/>
    <property type="molecule type" value="Genomic_DNA"/>
</dbReference>
<protein>
    <submittedName>
        <fullName evidence="1">Uncharacterized protein</fullName>
    </submittedName>
</protein>
<organism evidence="1 2">
    <name type="scientific">Lophiostoma macrostomum CBS 122681</name>
    <dbReference type="NCBI Taxonomy" id="1314788"/>
    <lineage>
        <taxon>Eukaryota</taxon>
        <taxon>Fungi</taxon>
        <taxon>Dikarya</taxon>
        <taxon>Ascomycota</taxon>
        <taxon>Pezizomycotina</taxon>
        <taxon>Dothideomycetes</taxon>
        <taxon>Pleosporomycetidae</taxon>
        <taxon>Pleosporales</taxon>
        <taxon>Lophiostomataceae</taxon>
        <taxon>Lophiostoma</taxon>
    </lineage>
</organism>
<gene>
    <name evidence="1" type="ORF">K491DRAFT_252988</name>
</gene>
<keyword evidence="2" id="KW-1185">Reference proteome</keyword>
<accession>A0A6A6TF91</accession>
<dbReference type="Proteomes" id="UP000799324">
    <property type="component" value="Unassembled WGS sequence"/>
</dbReference>
<name>A0A6A6TF91_9PLEO</name>
<proteinExistence type="predicted"/>
<sequence length="219" mass="23974">MLPAGGIALQDMASPLHNLSSSTDMILPSNKGLTSSIPPLHMRPESCRWLQIAISSAMRQPKACSSQQNRVSCVQSHRRHSQQGCLSAKLTHTSSPRVDVVPLVRGGPRRETVAPLPENRRLDVLRGGPRPFLACVPDTSTLGLLPTSHQPIPSLRSILLLHLANTLFVSTKLPYREAQAPRHVSLRPRGTRCQVPLPRSFTPPCLRTMGNAYPVTRSV</sequence>
<evidence type="ECO:0000313" key="1">
    <source>
        <dbReference type="EMBL" id="KAF2658655.1"/>
    </source>
</evidence>
<dbReference type="AlphaFoldDB" id="A0A6A6TF91"/>
<reference evidence="1" key="1">
    <citation type="journal article" date="2020" name="Stud. Mycol.">
        <title>101 Dothideomycetes genomes: a test case for predicting lifestyles and emergence of pathogens.</title>
        <authorList>
            <person name="Haridas S."/>
            <person name="Albert R."/>
            <person name="Binder M."/>
            <person name="Bloem J."/>
            <person name="Labutti K."/>
            <person name="Salamov A."/>
            <person name="Andreopoulos B."/>
            <person name="Baker S."/>
            <person name="Barry K."/>
            <person name="Bills G."/>
            <person name="Bluhm B."/>
            <person name="Cannon C."/>
            <person name="Castanera R."/>
            <person name="Culley D."/>
            <person name="Daum C."/>
            <person name="Ezra D."/>
            <person name="Gonzalez J."/>
            <person name="Henrissat B."/>
            <person name="Kuo A."/>
            <person name="Liang C."/>
            <person name="Lipzen A."/>
            <person name="Lutzoni F."/>
            <person name="Magnuson J."/>
            <person name="Mondo S."/>
            <person name="Nolan M."/>
            <person name="Ohm R."/>
            <person name="Pangilinan J."/>
            <person name="Park H.-J."/>
            <person name="Ramirez L."/>
            <person name="Alfaro M."/>
            <person name="Sun H."/>
            <person name="Tritt A."/>
            <person name="Yoshinaga Y."/>
            <person name="Zwiers L.-H."/>
            <person name="Turgeon B."/>
            <person name="Goodwin S."/>
            <person name="Spatafora J."/>
            <person name="Crous P."/>
            <person name="Grigoriev I."/>
        </authorList>
    </citation>
    <scope>NUCLEOTIDE SEQUENCE</scope>
    <source>
        <strain evidence="1">CBS 122681</strain>
    </source>
</reference>